<dbReference type="PANTHER" id="PTHR42282">
    <property type="entry name" value="PANTOATE KINASE-RELATED"/>
    <property type="match status" value="1"/>
</dbReference>
<organism evidence="3 4">
    <name type="scientific">Candidatus Roizmanbacteria bacterium RIFCSPLOWO2_02_FULL_36_11</name>
    <dbReference type="NCBI Taxonomy" id="1802071"/>
    <lineage>
        <taxon>Bacteria</taxon>
        <taxon>Candidatus Roizmaniibacteriota</taxon>
    </lineage>
</organism>
<dbReference type="Proteomes" id="UP000177418">
    <property type="component" value="Unassembled WGS sequence"/>
</dbReference>
<comment type="caution">
    <text evidence="3">The sequence shown here is derived from an EMBL/GenBank/DDBJ whole genome shotgun (WGS) entry which is preliminary data.</text>
</comment>
<gene>
    <name evidence="3" type="ORF">A3H78_02380</name>
</gene>
<keyword evidence="1" id="KW-0418">Kinase</keyword>
<dbReference type="PANTHER" id="PTHR42282:SF1">
    <property type="entry name" value="PANTOATE KINASE"/>
    <property type="match status" value="1"/>
</dbReference>
<feature type="domain" description="GHMP kinase N-terminal" evidence="2">
    <location>
        <begin position="67"/>
        <end position="142"/>
    </location>
</feature>
<protein>
    <recommendedName>
        <fullName evidence="2">GHMP kinase N-terminal domain-containing protein</fullName>
    </recommendedName>
</protein>
<evidence type="ECO:0000313" key="4">
    <source>
        <dbReference type="Proteomes" id="UP000177418"/>
    </source>
</evidence>
<keyword evidence="1" id="KW-0808">Transferase</keyword>
<proteinExistence type="inferred from homology"/>
<reference evidence="3 4" key="1">
    <citation type="journal article" date="2016" name="Nat. Commun.">
        <title>Thousands of microbial genomes shed light on interconnected biogeochemical processes in an aquifer system.</title>
        <authorList>
            <person name="Anantharaman K."/>
            <person name="Brown C.T."/>
            <person name="Hug L.A."/>
            <person name="Sharon I."/>
            <person name="Castelle C.J."/>
            <person name="Probst A.J."/>
            <person name="Thomas B.C."/>
            <person name="Singh A."/>
            <person name="Wilkins M.J."/>
            <person name="Karaoz U."/>
            <person name="Brodie E.L."/>
            <person name="Williams K.H."/>
            <person name="Hubbard S.S."/>
            <person name="Banfield J.F."/>
        </authorList>
    </citation>
    <scope>NUCLEOTIDE SEQUENCE [LARGE SCALE GENOMIC DNA]</scope>
</reference>
<dbReference type="InterPro" id="IPR012043">
    <property type="entry name" value="PoK"/>
</dbReference>
<evidence type="ECO:0000259" key="2">
    <source>
        <dbReference type="Pfam" id="PF00288"/>
    </source>
</evidence>
<dbReference type="GO" id="GO:0016301">
    <property type="term" value="F:kinase activity"/>
    <property type="evidence" value="ECO:0007669"/>
    <property type="project" value="UniProtKB-KW"/>
</dbReference>
<evidence type="ECO:0000313" key="3">
    <source>
        <dbReference type="EMBL" id="OGK53033.1"/>
    </source>
</evidence>
<sequence length="274" mass="30100">MKRYQAYCPASISLIFRVHPNNNLLKMGSTGVSFTINKGVTASVTEAQQTSICFNGKKINFPTVTSAINSLTSKTLKIRLNSPLPLGCGFGLSGASTLATVFSTNRLLKLGKTKKQLIQIAHIAEVKNKTGLGSVITQVLGGCMVRTTPGVCYIVLRLNYIDRKIYTRIINRISTPAILSDQNQLLRINHEATRSITQINRKVPFEKLIDLSFSFAKKSGLLKNKKMESVIEEVRNKGGHATMAMLGDVIISSKRFEKGVSIKLSITNDTVRLI</sequence>
<name>A0A1F7JBQ9_9BACT</name>
<dbReference type="InterPro" id="IPR006204">
    <property type="entry name" value="GHMP_kinase_N_dom"/>
</dbReference>
<evidence type="ECO:0000256" key="1">
    <source>
        <dbReference type="ARBA" id="ARBA00022777"/>
    </source>
</evidence>
<dbReference type="GO" id="GO:0005524">
    <property type="term" value="F:ATP binding"/>
    <property type="evidence" value="ECO:0007669"/>
    <property type="project" value="InterPro"/>
</dbReference>
<dbReference type="InterPro" id="IPR014721">
    <property type="entry name" value="Ribsml_uS5_D2-typ_fold_subgr"/>
</dbReference>
<accession>A0A1F7JBQ9</accession>
<dbReference type="HAMAP" id="MF_02223">
    <property type="entry name" value="Pantoate_kinase"/>
    <property type="match status" value="1"/>
</dbReference>
<dbReference type="Pfam" id="PF00288">
    <property type="entry name" value="GHMP_kinases_N"/>
    <property type="match status" value="1"/>
</dbReference>
<dbReference type="AlphaFoldDB" id="A0A1F7JBQ9"/>
<dbReference type="SUPFAM" id="SSF54211">
    <property type="entry name" value="Ribosomal protein S5 domain 2-like"/>
    <property type="match status" value="1"/>
</dbReference>
<dbReference type="PIRSF" id="PIRSF016896">
    <property type="entry name" value="GHMP_arc_MJ0969"/>
    <property type="match status" value="1"/>
</dbReference>
<dbReference type="InterPro" id="IPR020568">
    <property type="entry name" value="Ribosomal_Su5_D2-typ_SF"/>
</dbReference>
<dbReference type="Gene3D" id="3.30.230.10">
    <property type="match status" value="1"/>
</dbReference>
<dbReference type="EMBL" id="MGAV01000026">
    <property type="protein sequence ID" value="OGK53033.1"/>
    <property type="molecule type" value="Genomic_DNA"/>
</dbReference>